<proteinExistence type="predicted"/>
<gene>
    <name evidence="5" type="ORF">SAMN04487947_1564</name>
</gene>
<dbReference type="RefSeq" id="WP_089806159.1">
    <property type="nucleotide sequence ID" value="NZ_FOYT01000001.1"/>
</dbReference>
<keyword evidence="3" id="KW-1133">Transmembrane helix</keyword>
<feature type="region of interest" description="Disordered" evidence="2">
    <location>
        <begin position="420"/>
        <end position="462"/>
    </location>
</feature>
<dbReference type="PROSITE" id="PS00018">
    <property type="entry name" value="EF_HAND_1"/>
    <property type="match status" value="1"/>
</dbReference>
<keyword evidence="6" id="KW-1185">Reference proteome</keyword>
<feature type="transmembrane region" description="Helical" evidence="3">
    <location>
        <begin position="465"/>
        <end position="482"/>
    </location>
</feature>
<keyword evidence="1" id="KW-0732">Signal</keyword>
<feature type="domain" description="PGF-CTERM archaeal protein-sorting signal" evidence="4">
    <location>
        <begin position="463"/>
        <end position="485"/>
    </location>
</feature>
<dbReference type="AlphaFoldDB" id="A0A1I6GRT9"/>
<organism evidence="5 6">
    <name type="scientific">Halogeometricum rufum</name>
    <dbReference type="NCBI Taxonomy" id="553469"/>
    <lineage>
        <taxon>Archaea</taxon>
        <taxon>Methanobacteriati</taxon>
        <taxon>Methanobacteriota</taxon>
        <taxon>Stenosarchaea group</taxon>
        <taxon>Halobacteria</taxon>
        <taxon>Halobacteriales</taxon>
        <taxon>Haloferacaceae</taxon>
        <taxon>Halogeometricum</taxon>
    </lineage>
</organism>
<dbReference type="Pfam" id="PF18204">
    <property type="entry name" value="PGF-CTERM"/>
    <property type="match status" value="1"/>
</dbReference>
<sequence length="488" mass="50745">MQSARLALLGAVTTAVLLAAATGVAVADHQPPDAPDGNVSVAVVGGNATGTLSNATAVRRARAAGATFDPPYLLPGDRLLVELRSPGLTRAYEASDGANATERLFRAVNETDANLSVAQFAVTPERRQAFVSLRRSDVRVVPDPANETFFLLVDTRNVTLVADDGDRLDYDLDHMSFRVVLEAPAGDGGRQVSTADVVFEHLDTDLDSRSPSLELDGRPTVLAPNATVVSVNGSTAARANTTLTVRAVDANGTVLATDRVVTDAANDSEPHGPSTFAATLSVGSLSPTDTFRLSVERPEGTLWRQTVVVGEMPRMGNLSAAVVEGGERDGEVRVDGTVRLPDDGFLAVGDDGPPVVAPVPEGEAVNRTLYASREAVTEDGTAFVFVMWDADGSGNLTDEDVSWHVRGDPDLSARVPVRTLESAGTTTGTEAATETPHETASPTGEDGTAGAETVETGTSETGTPGFGVLSAVAALLLAVAVIRKRNGR</sequence>
<evidence type="ECO:0000256" key="3">
    <source>
        <dbReference type="SAM" id="Phobius"/>
    </source>
</evidence>
<keyword evidence="3" id="KW-0472">Membrane</keyword>
<evidence type="ECO:0000259" key="4">
    <source>
        <dbReference type="Pfam" id="PF18204"/>
    </source>
</evidence>
<feature type="compositionally biased region" description="Low complexity" evidence="2">
    <location>
        <begin position="421"/>
        <end position="462"/>
    </location>
</feature>
<dbReference type="InterPro" id="IPR018247">
    <property type="entry name" value="EF_Hand_1_Ca_BS"/>
</dbReference>
<dbReference type="NCBIfam" id="TIGR04126">
    <property type="entry name" value="PGF_CTERM"/>
    <property type="match status" value="1"/>
</dbReference>
<name>A0A1I6GRT9_9EURY</name>
<dbReference type="EMBL" id="FOYT01000001">
    <property type="protein sequence ID" value="SFR44846.1"/>
    <property type="molecule type" value="Genomic_DNA"/>
</dbReference>
<evidence type="ECO:0000256" key="1">
    <source>
        <dbReference type="ARBA" id="ARBA00022729"/>
    </source>
</evidence>
<keyword evidence="3" id="KW-0812">Transmembrane</keyword>
<dbReference type="Proteomes" id="UP000198531">
    <property type="component" value="Unassembled WGS sequence"/>
</dbReference>
<accession>A0A1I6GRT9</accession>
<dbReference type="InterPro" id="IPR026371">
    <property type="entry name" value="PGF_CTERM"/>
</dbReference>
<dbReference type="GO" id="GO:0030115">
    <property type="term" value="C:S-layer"/>
    <property type="evidence" value="ECO:0007669"/>
    <property type="project" value="UniProtKB-SubCell"/>
</dbReference>
<evidence type="ECO:0000313" key="6">
    <source>
        <dbReference type="Proteomes" id="UP000198531"/>
    </source>
</evidence>
<reference evidence="6" key="1">
    <citation type="submission" date="2016-10" db="EMBL/GenBank/DDBJ databases">
        <authorList>
            <person name="Varghese N."/>
            <person name="Submissions S."/>
        </authorList>
    </citation>
    <scope>NUCLEOTIDE SEQUENCE [LARGE SCALE GENOMIC DNA]</scope>
    <source>
        <strain evidence="6">CGMCC 1.7736</strain>
    </source>
</reference>
<protein>
    <submittedName>
        <fullName evidence="5">PGF-CTERM protein</fullName>
    </submittedName>
</protein>
<evidence type="ECO:0000313" key="5">
    <source>
        <dbReference type="EMBL" id="SFR44846.1"/>
    </source>
</evidence>
<evidence type="ECO:0000256" key="2">
    <source>
        <dbReference type="SAM" id="MobiDB-lite"/>
    </source>
</evidence>
<dbReference type="GO" id="GO:0005886">
    <property type="term" value="C:plasma membrane"/>
    <property type="evidence" value="ECO:0007669"/>
    <property type="project" value="UniProtKB-SubCell"/>
</dbReference>